<dbReference type="AlphaFoldDB" id="A0A7Y3YND8"/>
<accession>A0A7Y3YND8</accession>
<comment type="caution">
    <text evidence="2">The sequence shown here is derived from an EMBL/GenBank/DDBJ whole genome shotgun (WGS) entry which is preliminary data.</text>
</comment>
<evidence type="ECO:0000313" key="2">
    <source>
        <dbReference type="EMBL" id="NOH33425.1"/>
    </source>
</evidence>
<protein>
    <recommendedName>
        <fullName evidence="4">Sel1 repeat family protein</fullName>
    </recommendedName>
</protein>
<keyword evidence="1" id="KW-0732">Signal</keyword>
<dbReference type="Gene3D" id="1.25.40.10">
    <property type="entry name" value="Tetratricopeptide repeat domain"/>
    <property type="match status" value="1"/>
</dbReference>
<evidence type="ECO:0008006" key="4">
    <source>
        <dbReference type="Google" id="ProtNLM"/>
    </source>
</evidence>
<dbReference type="EMBL" id="VTXW01000006">
    <property type="protein sequence ID" value="NOH33425.1"/>
    <property type="molecule type" value="Genomic_DNA"/>
</dbReference>
<evidence type="ECO:0000313" key="3">
    <source>
        <dbReference type="Proteomes" id="UP000525336"/>
    </source>
</evidence>
<dbReference type="RefSeq" id="WP_171367450.1">
    <property type="nucleotide sequence ID" value="NZ_JBEEAS010000002.1"/>
</dbReference>
<feature type="chain" id="PRO_5031146989" description="Sel1 repeat family protein" evidence="1">
    <location>
        <begin position="20"/>
        <end position="224"/>
    </location>
</feature>
<dbReference type="InterPro" id="IPR011990">
    <property type="entry name" value="TPR-like_helical_dom_sf"/>
</dbReference>
<gene>
    <name evidence="2" type="ORF">F0245_08600</name>
</gene>
<organism evidence="2 3">
    <name type="scientific">Vibrio chagasii</name>
    <dbReference type="NCBI Taxonomy" id="170679"/>
    <lineage>
        <taxon>Bacteria</taxon>
        <taxon>Pseudomonadati</taxon>
        <taxon>Pseudomonadota</taxon>
        <taxon>Gammaproteobacteria</taxon>
        <taxon>Vibrionales</taxon>
        <taxon>Vibrionaceae</taxon>
        <taxon>Vibrio</taxon>
    </lineage>
</organism>
<reference evidence="2 3" key="1">
    <citation type="submission" date="2019-09" db="EMBL/GenBank/DDBJ databases">
        <title>Draft genome sequencing and comparative genomics of hatchery-associated Vibrios.</title>
        <authorList>
            <person name="Kehlet-Delgado H."/>
            <person name="Mueller R.S."/>
        </authorList>
    </citation>
    <scope>NUCLEOTIDE SEQUENCE [LARGE SCALE GENOMIC DNA]</scope>
    <source>
        <strain evidence="2 3">00-90-10</strain>
    </source>
</reference>
<dbReference type="SUPFAM" id="SSF81901">
    <property type="entry name" value="HCP-like"/>
    <property type="match status" value="1"/>
</dbReference>
<name>A0A7Y3YND8_9VIBR</name>
<proteinExistence type="predicted"/>
<feature type="signal peptide" evidence="1">
    <location>
        <begin position="1"/>
        <end position="19"/>
    </location>
</feature>
<evidence type="ECO:0000256" key="1">
    <source>
        <dbReference type="SAM" id="SignalP"/>
    </source>
</evidence>
<dbReference type="Proteomes" id="UP000525336">
    <property type="component" value="Unassembled WGS sequence"/>
</dbReference>
<sequence>MYKTLFFLLGVFTSLQVFAEGGISWVNATNKYSCTKELETCFFDDFTSEDDSKVVDGIFVYLDNINYLSGFYSKKKFLEKLEIISKTNENYAFLIEASIYYHGEGFVRNLDKAIEIVESSPFYNENDPDQMSILGLSYYFKFTEVKDAPLDWYLKAKNYLKKSYQLDENYVTRELAFALIKSSNLQDLELAGDIFRRFAEIGDEDDVYNYDVYLKGMKQLQENY</sequence>